<evidence type="ECO:0000313" key="3">
    <source>
        <dbReference type="EMBL" id="PBJ95596.1"/>
    </source>
</evidence>
<keyword evidence="2" id="KW-0378">Hydrolase</keyword>
<evidence type="ECO:0000313" key="4">
    <source>
        <dbReference type="Proteomes" id="UP000218102"/>
    </source>
</evidence>
<dbReference type="SUPFAM" id="SSF54637">
    <property type="entry name" value="Thioesterase/thiol ester dehydrase-isomerase"/>
    <property type="match status" value="1"/>
</dbReference>
<dbReference type="KEGG" id="ppj:RK21_04773"/>
<evidence type="ECO:0000256" key="1">
    <source>
        <dbReference type="ARBA" id="ARBA00005953"/>
    </source>
</evidence>
<sequence>MTESPQRTAFSHFHPILTRPQDNDLNGHIAGATVHGFFETAIQAFLVEQAELDLRDGELAAFVVSSAADFYALPGFPDVLEVGLGVMRLAGSTVEYRLALFRPGEPEACAAGTVVQVFIERASGRPVALPETLQVILSGVLLEQQA</sequence>
<dbReference type="STRING" id="1215115.GCA_000688275_02247"/>
<dbReference type="InterPro" id="IPR050563">
    <property type="entry name" value="4-hydroxybenzoyl-CoA_TE"/>
</dbReference>
<dbReference type="Pfam" id="PF13279">
    <property type="entry name" value="4HBT_2"/>
    <property type="match status" value="1"/>
</dbReference>
<dbReference type="RefSeq" id="WP_023662788.1">
    <property type="nucleotide sequence ID" value="NZ_CP010359.1"/>
</dbReference>
<reference evidence="3 4" key="1">
    <citation type="submission" date="2017-09" db="EMBL/GenBank/DDBJ databases">
        <authorList>
            <person name="Ehlers B."/>
            <person name="Leendertz F.H."/>
        </authorList>
    </citation>
    <scope>NUCLEOTIDE SEQUENCE [LARGE SCALE GENOMIC DNA]</scope>
    <source>
        <strain evidence="3 4">DJ-1</strain>
    </source>
</reference>
<dbReference type="Gene3D" id="3.10.129.10">
    <property type="entry name" value="Hotdog Thioesterase"/>
    <property type="match status" value="1"/>
</dbReference>
<proteinExistence type="inferred from homology"/>
<dbReference type="CDD" id="cd00586">
    <property type="entry name" value="4HBT"/>
    <property type="match status" value="1"/>
</dbReference>
<dbReference type="PANTHER" id="PTHR31793">
    <property type="entry name" value="4-HYDROXYBENZOYL-COA THIOESTERASE FAMILY MEMBER"/>
    <property type="match status" value="1"/>
</dbReference>
<dbReference type="EMBL" id="NTME01000008">
    <property type="protein sequence ID" value="PBJ95596.1"/>
    <property type="molecule type" value="Genomic_DNA"/>
</dbReference>
<dbReference type="PANTHER" id="PTHR31793:SF27">
    <property type="entry name" value="NOVEL THIOESTERASE SUPERFAMILY DOMAIN AND SAPOSIN A-TYPE DOMAIN CONTAINING PROTEIN (0610012H03RIK)"/>
    <property type="match status" value="1"/>
</dbReference>
<protein>
    <submittedName>
        <fullName evidence="3">Thioesterase</fullName>
    </submittedName>
</protein>
<dbReference type="InterPro" id="IPR029069">
    <property type="entry name" value="HotDog_dom_sf"/>
</dbReference>
<dbReference type="GO" id="GO:0047617">
    <property type="term" value="F:fatty acyl-CoA hydrolase activity"/>
    <property type="evidence" value="ECO:0007669"/>
    <property type="project" value="TreeGrafter"/>
</dbReference>
<gene>
    <name evidence="3" type="ORF">CMV24_11045</name>
</gene>
<comment type="similarity">
    <text evidence="1">Belongs to the 4-hydroxybenzoyl-CoA thioesterase family.</text>
</comment>
<dbReference type="AlphaFoldDB" id="A0A0B5KKW1"/>
<name>A0A0B5KKW1_PSEDL</name>
<organism evidence="3 4">
    <name type="scientific">Pseudomonas plecoglossicida</name>
    <dbReference type="NCBI Taxonomy" id="70775"/>
    <lineage>
        <taxon>Bacteria</taxon>
        <taxon>Pseudomonadati</taxon>
        <taxon>Pseudomonadota</taxon>
        <taxon>Gammaproteobacteria</taxon>
        <taxon>Pseudomonadales</taxon>
        <taxon>Pseudomonadaceae</taxon>
        <taxon>Pseudomonas</taxon>
    </lineage>
</organism>
<dbReference type="Proteomes" id="UP000218102">
    <property type="component" value="Unassembled WGS sequence"/>
</dbReference>
<evidence type="ECO:0000256" key="2">
    <source>
        <dbReference type="ARBA" id="ARBA00022801"/>
    </source>
</evidence>
<accession>A0A0B5KKW1</accession>
<comment type="caution">
    <text evidence="3">The sequence shown here is derived from an EMBL/GenBank/DDBJ whole genome shotgun (WGS) entry which is preliminary data.</text>
</comment>